<gene>
    <name evidence="3" type="ORF">SVUK_LOCUS18652</name>
</gene>
<keyword evidence="2" id="KW-1133">Transmembrane helix</keyword>
<accession>A0A3P7JXJ5</accession>
<evidence type="ECO:0000256" key="2">
    <source>
        <dbReference type="SAM" id="Phobius"/>
    </source>
</evidence>
<evidence type="ECO:0000313" key="3">
    <source>
        <dbReference type="EMBL" id="VDM83654.1"/>
    </source>
</evidence>
<keyword evidence="2" id="KW-0812">Transmembrane</keyword>
<dbReference type="EMBL" id="UYYB01124429">
    <property type="protein sequence ID" value="VDM83654.1"/>
    <property type="molecule type" value="Genomic_DNA"/>
</dbReference>
<name>A0A3P7JXJ5_STRVU</name>
<sequence length="73" mass="8201">MSLQEQNLHHQGRSSRDMGTGTKENCMHVIVSVMKGTLVDEVWLSDSEALSFLTVLINLIVDILLFKLITVML</sequence>
<reference evidence="3 4" key="1">
    <citation type="submission" date="2018-11" db="EMBL/GenBank/DDBJ databases">
        <authorList>
            <consortium name="Pathogen Informatics"/>
        </authorList>
    </citation>
    <scope>NUCLEOTIDE SEQUENCE [LARGE SCALE GENOMIC DNA]</scope>
</reference>
<feature type="transmembrane region" description="Helical" evidence="2">
    <location>
        <begin position="49"/>
        <end position="69"/>
    </location>
</feature>
<organism evidence="3 4">
    <name type="scientific">Strongylus vulgaris</name>
    <name type="common">Blood worm</name>
    <dbReference type="NCBI Taxonomy" id="40348"/>
    <lineage>
        <taxon>Eukaryota</taxon>
        <taxon>Metazoa</taxon>
        <taxon>Ecdysozoa</taxon>
        <taxon>Nematoda</taxon>
        <taxon>Chromadorea</taxon>
        <taxon>Rhabditida</taxon>
        <taxon>Rhabditina</taxon>
        <taxon>Rhabditomorpha</taxon>
        <taxon>Strongyloidea</taxon>
        <taxon>Strongylidae</taxon>
        <taxon>Strongylus</taxon>
    </lineage>
</organism>
<protein>
    <submittedName>
        <fullName evidence="3">Uncharacterized protein</fullName>
    </submittedName>
</protein>
<proteinExistence type="predicted"/>
<evidence type="ECO:0000256" key="1">
    <source>
        <dbReference type="SAM" id="MobiDB-lite"/>
    </source>
</evidence>
<keyword evidence="4" id="KW-1185">Reference proteome</keyword>
<dbReference type="Proteomes" id="UP000270094">
    <property type="component" value="Unassembled WGS sequence"/>
</dbReference>
<keyword evidence="2" id="KW-0472">Membrane</keyword>
<evidence type="ECO:0000313" key="4">
    <source>
        <dbReference type="Proteomes" id="UP000270094"/>
    </source>
</evidence>
<dbReference type="AlphaFoldDB" id="A0A3P7JXJ5"/>
<feature type="region of interest" description="Disordered" evidence="1">
    <location>
        <begin position="1"/>
        <end position="21"/>
    </location>
</feature>